<feature type="compositionally biased region" description="Polar residues" evidence="1">
    <location>
        <begin position="44"/>
        <end position="62"/>
    </location>
</feature>
<dbReference type="AlphaFoldDB" id="A0AA39RGY2"/>
<dbReference type="EMBL" id="JAUESC010000387">
    <property type="protein sequence ID" value="KAK0573217.1"/>
    <property type="molecule type" value="Genomic_DNA"/>
</dbReference>
<feature type="region of interest" description="Disordered" evidence="1">
    <location>
        <begin position="286"/>
        <end position="351"/>
    </location>
</feature>
<organism evidence="2 3">
    <name type="scientific">Acer saccharum</name>
    <name type="common">Sugar maple</name>
    <dbReference type="NCBI Taxonomy" id="4024"/>
    <lineage>
        <taxon>Eukaryota</taxon>
        <taxon>Viridiplantae</taxon>
        <taxon>Streptophyta</taxon>
        <taxon>Embryophyta</taxon>
        <taxon>Tracheophyta</taxon>
        <taxon>Spermatophyta</taxon>
        <taxon>Magnoliopsida</taxon>
        <taxon>eudicotyledons</taxon>
        <taxon>Gunneridae</taxon>
        <taxon>Pentapetalae</taxon>
        <taxon>rosids</taxon>
        <taxon>malvids</taxon>
        <taxon>Sapindales</taxon>
        <taxon>Sapindaceae</taxon>
        <taxon>Hippocastanoideae</taxon>
        <taxon>Acereae</taxon>
        <taxon>Acer</taxon>
    </lineage>
</organism>
<gene>
    <name evidence="2" type="ORF">LWI29_004515</name>
</gene>
<keyword evidence="3" id="KW-1185">Reference proteome</keyword>
<feature type="compositionally biased region" description="Basic and acidic residues" evidence="1">
    <location>
        <begin position="303"/>
        <end position="321"/>
    </location>
</feature>
<protein>
    <submittedName>
        <fullName evidence="2">Uncharacterized protein</fullName>
    </submittedName>
</protein>
<reference evidence="2" key="1">
    <citation type="journal article" date="2022" name="Plant J.">
        <title>Strategies of tolerance reflected in two North American maple genomes.</title>
        <authorList>
            <person name="McEvoy S.L."/>
            <person name="Sezen U.U."/>
            <person name="Trouern-Trend A."/>
            <person name="McMahon S.M."/>
            <person name="Schaberg P.G."/>
            <person name="Yang J."/>
            <person name="Wegrzyn J.L."/>
            <person name="Swenson N.G."/>
        </authorList>
    </citation>
    <scope>NUCLEOTIDE SEQUENCE</scope>
    <source>
        <strain evidence="2">NS2018</strain>
    </source>
</reference>
<name>A0AA39RGY2_ACESA</name>
<evidence type="ECO:0000313" key="3">
    <source>
        <dbReference type="Proteomes" id="UP001168877"/>
    </source>
</evidence>
<evidence type="ECO:0000256" key="1">
    <source>
        <dbReference type="SAM" id="MobiDB-lite"/>
    </source>
</evidence>
<accession>A0AA39RGY2</accession>
<sequence length="351" mass="37950">MVGSPRKSPFFQDNRSRAFPKTLQRTPNTKWRLDKELENPGLEVQSNPGSTEGSRLDSNSNAGPILLSKQIQAVEELMGSSREKISIAPSPADSVKPLLATEVTGLVDIETDKECINDNGLVGVTCEKLVVGRAASTSMILCDCSSKPQSVSDMVADEVVTLVNSREGINEGTQERENCVSPVVSRVLPDPQAQSSRPPVEAQVAFPKESQSSFVGPVFGPGPSGHADRSSSRGWGSVLSLQSPRVGFKSSNKDRDYFPFQRNRKVARATHLGIYENGHQKICGKRKEVSATNDPEGVATKVRKVEGVEDSIRQSSRERDSSGLVTGVLVSPTEEDDGLSADRCLSVRRSQ</sequence>
<reference evidence="2" key="2">
    <citation type="submission" date="2023-06" db="EMBL/GenBank/DDBJ databases">
        <authorList>
            <person name="Swenson N.G."/>
            <person name="Wegrzyn J.L."/>
            <person name="Mcevoy S.L."/>
        </authorList>
    </citation>
    <scope>NUCLEOTIDE SEQUENCE</scope>
    <source>
        <strain evidence="2">NS2018</strain>
        <tissue evidence="2">Leaf</tissue>
    </source>
</reference>
<proteinExistence type="predicted"/>
<feature type="region of interest" description="Disordered" evidence="1">
    <location>
        <begin position="213"/>
        <end position="236"/>
    </location>
</feature>
<evidence type="ECO:0000313" key="2">
    <source>
        <dbReference type="EMBL" id="KAK0573217.1"/>
    </source>
</evidence>
<feature type="region of interest" description="Disordered" evidence="1">
    <location>
        <begin position="1"/>
        <end position="62"/>
    </location>
</feature>
<comment type="caution">
    <text evidence="2">The sequence shown here is derived from an EMBL/GenBank/DDBJ whole genome shotgun (WGS) entry which is preliminary data.</text>
</comment>
<dbReference type="Proteomes" id="UP001168877">
    <property type="component" value="Unassembled WGS sequence"/>
</dbReference>